<dbReference type="Gene3D" id="2.60.40.10">
    <property type="entry name" value="Immunoglobulins"/>
    <property type="match status" value="2"/>
</dbReference>
<keyword evidence="6" id="KW-0143">Chaperone</keyword>
<feature type="domain" description="Pili assembly chaperone C-terminal" evidence="8">
    <location>
        <begin position="165"/>
        <end position="229"/>
    </location>
</feature>
<keyword evidence="12" id="KW-1185">Reference proteome</keyword>
<evidence type="ECO:0000313" key="9">
    <source>
        <dbReference type="EMBL" id="MDN4367865.1"/>
    </source>
</evidence>
<reference evidence="10 12" key="3">
    <citation type="submission" date="2023-10" db="EMBL/GenBank/DDBJ databases">
        <title>SFO-1, KPC-2, NDM-1 were first reported in Portuguese citrobacter collected clinically.</title>
        <authorList>
            <person name="Guo K."/>
        </authorList>
    </citation>
    <scope>NUCLEOTIDE SEQUENCE [LARGE SCALE GENOMIC DNA]</scope>
    <source>
        <strain evidence="10 12">L2724hy</strain>
    </source>
</reference>
<dbReference type="AlphaFoldDB" id="A0A9X4GAE8"/>
<dbReference type="InterPro" id="IPR016148">
    <property type="entry name" value="Pili_assmbl_chaperone_C"/>
</dbReference>
<dbReference type="InterPro" id="IPR013783">
    <property type="entry name" value="Ig-like_fold"/>
</dbReference>
<dbReference type="InterPro" id="IPR036316">
    <property type="entry name" value="Pili_assmbl_chap_C_dom_sf"/>
</dbReference>
<reference evidence="9" key="2">
    <citation type="submission" date="2023-01" db="EMBL/GenBank/DDBJ databases">
        <authorList>
            <person name="Hamerlinck H."/>
            <person name="Aerssens A."/>
            <person name="Boelens J."/>
            <person name="Messiaen A.-S."/>
            <person name="Vandendriessche S."/>
            <person name="Velghe A."/>
            <person name="Verhasselt B."/>
            <person name="Leroux-Roels I."/>
        </authorList>
    </citation>
    <scope>NUCLEOTIDE SEQUENCE</scope>
    <source>
        <strain evidence="9">UZG-GERCF-220920-Env23</strain>
    </source>
</reference>
<dbReference type="PANTHER" id="PTHR30251:SF0">
    <property type="entry name" value="FIMBRIAL CHAPERONE PROTEIN ELFD-RELATED"/>
    <property type="match status" value="1"/>
</dbReference>
<dbReference type="SUPFAM" id="SSF49584">
    <property type="entry name" value="Periplasmic chaperone C-domain"/>
    <property type="match status" value="1"/>
</dbReference>
<dbReference type="Pfam" id="PF00345">
    <property type="entry name" value="PapD_N"/>
    <property type="match status" value="1"/>
</dbReference>
<dbReference type="Proteomes" id="UP001169985">
    <property type="component" value="Unassembled WGS sequence"/>
</dbReference>
<dbReference type="InterPro" id="IPR001829">
    <property type="entry name" value="Pili_assmbl_chaperone_bac"/>
</dbReference>
<evidence type="ECO:0000259" key="7">
    <source>
        <dbReference type="Pfam" id="PF00345"/>
    </source>
</evidence>
<evidence type="ECO:0000313" key="12">
    <source>
        <dbReference type="Proteomes" id="UP001302613"/>
    </source>
</evidence>
<proteinExistence type="inferred from homology"/>
<evidence type="ECO:0000256" key="5">
    <source>
        <dbReference type="ARBA" id="ARBA00022764"/>
    </source>
</evidence>
<dbReference type="InterPro" id="IPR050643">
    <property type="entry name" value="Periplasmic_pilus_chap"/>
</dbReference>
<keyword evidence="5" id="KW-0574">Periplasm</keyword>
<evidence type="ECO:0000256" key="3">
    <source>
        <dbReference type="ARBA" id="ARBA00022558"/>
    </source>
</evidence>
<dbReference type="EMBL" id="CP136601">
    <property type="protein sequence ID" value="WOH42841.1"/>
    <property type="molecule type" value="Genomic_DNA"/>
</dbReference>
<dbReference type="SUPFAM" id="SSF49354">
    <property type="entry name" value="PapD-like"/>
    <property type="match status" value="1"/>
</dbReference>
<dbReference type="InterPro" id="IPR008962">
    <property type="entry name" value="PapD-like_sf"/>
</dbReference>
<keyword evidence="3" id="KW-1029">Fimbrium biogenesis</keyword>
<dbReference type="RefSeq" id="WP_060682732.1">
    <property type="nucleotide sequence ID" value="NZ_CP012554.1"/>
</dbReference>
<dbReference type="Proteomes" id="UP001302613">
    <property type="component" value="Chromosome"/>
</dbReference>
<organism evidence="9 11">
    <name type="scientific">Citrobacter portucalensis</name>
    <dbReference type="NCBI Taxonomy" id="1639133"/>
    <lineage>
        <taxon>Bacteria</taxon>
        <taxon>Pseudomonadati</taxon>
        <taxon>Pseudomonadota</taxon>
        <taxon>Gammaproteobacteria</taxon>
        <taxon>Enterobacterales</taxon>
        <taxon>Enterobacteriaceae</taxon>
        <taxon>Citrobacter</taxon>
        <taxon>Citrobacter freundii complex</taxon>
    </lineage>
</organism>
<dbReference type="GO" id="GO:0071555">
    <property type="term" value="P:cell wall organization"/>
    <property type="evidence" value="ECO:0007669"/>
    <property type="project" value="InterPro"/>
</dbReference>
<dbReference type="InterPro" id="IPR016147">
    <property type="entry name" value="Pili_assmbl_chaperone_N"/>
</dbReference>
<reference evidence="9" key="1">
    <citation type="journal article" date="2023" name="Antimicrob Resist Infect Control">
        <title>Sanitary installations and wastewater plumbing as reservoir for the long-term circulation and transmission of carbapenemase producing Citrobacter freundii clones in a hospital setting.</title>
        <authorList>
            <person name="Hamerlinck H."/>
            <person name="Aerssens A."/>
            <person name="Boelens J."/>
            <person name="Dehaene A."/>
            <person name="McMahon M."/>
            <person name="Messiaen A.S."/>
            <person name="Vandendriessche S."/>
            <person name="Velghe A."/>
            <person name="Leroux-Roels I."/>
            <person name="Verhasselt B."/>
        </authorList>
    </citation>
    <scope>NUCLEOTIDE SEQUENCE</scope>
    <source>
        <strain evidence="9">UZG-GERCF-220920-Env23</strain>
    </source>
</reference>
<evidence type="ECO:0000256" key="6">
    <source>
        <dbReference type="ARBA" id="ARBA00023186"/>
    </source>
</evidence>
<evidence type="ECO:0000256" key="4">
    <source>
        <dbReference type="ARBA" id="ARBA00022729"/>
    </source>
</evidence>
<evidence type="ECO:0000313" key="10">
    <source>
        <dbReference type="EMBL" id="WOH42841.1"/>
    </source>
</evidence>
<dbReference type="GO" id="GO:0030288">
    <property type="term" value="C:outer membrane-bounded periplasmic space"/>
    <property type="evidence" value="ECO:0007669"/>
    <property type="project" value="InterPro"/>
</dbReference>
<name>A0A9X4GAE8_9ENTR</name>
<dbReference type="FunFam" id="2.60.40.10:FF:000458">
    <property type="entry name" value="Molecular chaperone FimC"/>
    <property type="match status" value="1"/>
</dbReference>
<gene>
    <name evidence="9" type="ORF">PEY55_06180</name>
    <name evidence="10" type="ORF">RY846_19915</name>
</gene>
<evidence type="ECO:0000256" key="2">
    <source>
        <dbReference type="ARBA" id="ARBA00007399"/>
    </source>
</evidence>
<feature type="domain" description="Pili assembly chaperone N-terminal" evidence="7">
    <location>
        <begin position="22"/>
        <end position="141"/>
    </location>
</feature>
<dbReference type="PANTHER" id="PTHR30251">
    <property type="entry name" value="PILUS ASSEMBLY CHAPERONE"/>
    <property type="match status" value="1"/>
</dbReference>
<protein>
    <submittedName>
        <fullName evidence="9">Molecular chaperone</fullName>
    </submittedName>
</protein>
<dbReference type="Pfam" id="PF02753">
    <property type="entry name" value="PapD_C"/>
    <property type="match status" value="1"/>
</dbReference>
<evidence type="ECO:0000259" key="8">
    <source>
        <dbReference type="Pfam" id="PF02753"/>
    </source>
</evidence>
<dbReference type="PRINTS" id="PR00969">
    <property type="entry name" value="CHAPERONPILI"/>
</dbReference>
<keyword evidence="4" id="KW-0732">Signal</keyword>
<evidence type="ECO:0000313" key="11">
    <source>
        <dbReference type="Proteomes" id="UP001169985"/>
    </source>
</evidence>
<sequence length="237" mass="26039">MKLYARICFAIIGLIAINAQASIVLGGTRIIYPENKKEVQISIKNKEDANKYLIQSWVTKTDNTKAPFIITPPIYKMDANGQALLHIVFIGDKGSLPQDRESMFVANFKSVSAMPDELKDKNTLQFAMKTQLKLFWRPVGLKESAAAGAWEKLRFSRQGSQLTAKNPTPFHISLLELSVGGKQVKPLADSSVPESLSMTVPPFGEQIFSIPAAAVGDVSWAAVNDYGAATVKKRQQL</sequence>
<evidence type="ECO:0000256" key="1">
    <source>
        <dbReference type="ARBA" id="ARBA00004418"/>
    </source>
</evidence>
<accession>A0A9X4GAE8</accession>
<comment type="subcellular location">
    <subcellularLocation>
        <location evidence="1">Periplasm</location>
    </subcellularLocation>
</comment>
<comment type="similarity">
    <text evidence="2">Belongs to the periplasmic pilus chaperone family.</text>
</comment>
<dbReference type="EMBL" id="JAQIHS010000006">
    <property type="protein sequence ID" value="MDN4367865.1"/>
    <property type="molecule type" value="Genomic_DNA"/>
</dbReference>